<dbReference type="Pfam" id="PF04059">
    <property type="entry name" value="RRM_2"/>
    <property type="match status" value="1"/>
</dbReference>
<reference evidence="3" key="1">
    <citation type="submission" date="2023-10" db="EMBL/GenBank/DDBJ databases">
        <authorList>
            <person name="Chen Y."/>
            <person name="Shah S."/>
            <person name="Dougan E. K."/>
            <person name="Thang M."/>
            <person name="Chan C."/>
        </authorList>
    </citation>
    <scope>NUCLEOTIDE SEQUENCE [LARGE SCALE GENOMIC DNA]</scope>
</reference>
<comment type="caution">
    <text evidence="3">The sequence shown here is derived from an EMBL/GenBank/DDBJ whole genome shotgun (WGS) entry which is preliminary data.</text>
</comment>
<feature type="domain" description="Mei2-like C-terminal RNA recognition motif" evidence="2">
    <location>
        <begin position="137"/>
        <end position="223"/>
    </location>
</feature>
<dbReference type="InterPro" id="IPR035979">
    <property type="entry name" value="RBD_domain_sf"/>
</dbReference>
<protein>
    <recommendedName>
        <fullName evidence="2">Mei2-like C-terminal RNA recognition motif domain-containing protein</fullName>
    </recommendedName>
</protein>
<name>A0ABN9WTK7_9DINO</name>
<feature type="region of interest" description="Disordered" evidence="1">
    <location>
        <begin position="253"/>
        <end position="303"/>
    </location>
</feature>
<accession>A0ABN9WTK7</accession>
<evidence type="ECO:0000259" key="2">
    <source>
        <dbReference type="Pfam" id="PF04059"/>
    </source>
</evidence>
<feature type="region of interest" description="Disordered" evidence="1">
    <location>
        <begin position="1"/>
        <end position="45"/>
    </location>
</feature>
<evidence type="ECO:0000313" key="4">
    <source>
        <dbReference type="Proteomes" id="UP001189429"/>
    </source>
</evidence>
<feature type="compositionally biased region" description="Pro residues" evidence="1">
    <location>
        <begin position="19"/>
        <end position="28"/>
    </location>
</feature>
<feature type="compositionally biased region" description="Polar residues" evidence="1">
    <location>
        <begin position="282"/>
        <end position="301"/>
    </location>
</feature>
<gene>
    <name evidence="3" type="ORF">PCOR1329_LOCUS69558</name>
</gene>
<evidence type="ECO:0000256" key="1">
    <source>
        <dbReference type="SAM" id="MobiDB-lite"/>
    </source>
</evidence>
<proteinExistence type="predicted"/>
<dbReference type="InterPro" id="IPR012677">
    <property type="entry name" value="Nucleotide-bd_a/b_plait_sf"/>
</dbReference>
<evidence type="ECO:0000313" key="3">
    <source>
        <dbReference type="EMBL" id="CAK0888851.1"/>
    </source>
</evidence>
<dbReference type="InterPro" id="IPR007201">
    <property type="entry name" value="Mei2-like_Rrm_C"/>
</dbReference>
<sequence length="311" mass="33794">MASRWHYASWGAAASDPCAPRPPEPGPRPARRPLPADAGAHAARLRGHQPRVWAALQDGHHHGEPPSGSGGAHSWHALAASATSTARPGLRLDLAAATASWPALAGVQDAQMPLAELVSWHSLPEVDSALRGDVAVTTMAVLNLPYAYPKWKLQWDIKQEGLAYDYFHCPQDARKERNRGFAFVNFLTPEAAHAFQRSFHNRELSYPGAEAKVVAVVPSDLQGLEKNARLHPQGLALLPQLLLQQYQQRHLRQQHQQMTAASGGGSTSRGPWEAEQVAVDQRASSSRSQVAPATHSPSPSRNVPVVYRLSL</sequence>
<keyword evidence="4" id="KW-1185">Reference proteome</keyword>
<dbReference type="Proteomes" id="UP001189429">
    <property type="component" value="Unassembled WGS sequence"/>
</dbReference>
<organism evidence="3 4">
    <name type="scientific">Prorocentrum cordatum</name>
    <dbReference type="NCBI Taxonomy" id="2364126"/>
    <lineage>
        <taxon>Eukaryota</taxon>
        <taxon>Sar</taxon>
        <taxon>Alveolata</taxon>
        <taxon>Dinophyceae</taxon>
        <taxon>Prorocentrales</taxon>
        <taxon>Prorocentraceae</taxon>
        <taxon>Prorocentrum</taxon>
    </lineage>
</organism>
<dbReference type="Gene3D" id="3.30.70.330">
    <property type="match status" value="1"/>
</dbReference>
<dbReference type="SUPFAM" id="SSF54928">
    <property type="entry name" value="RNA-binding domain, RBD"/>
    <property type="match status" value="1"/>
</dbReference>
<dbReference type="EMBL" id="CAUYUJ010019140">
    <property type="protein sequence ID" value="CAK0888851.1"/>
    <property type="molecule type" value="Genomic_DNA"/>
</dbReference>